<evidence type="ECO:0000259" key="4">
    <source>
        <dbReference type="PROSITE" id="PS50157"/>
    </source>
</evidence>
<dbReference type="PROSITE" id="PS50157">
    <property type="entry name" value="ZINC_FINGER_C2H2_2"/>
    <property type="match status" value="1"/>
</dbReference>
<accession>A0A8S4QXU9</accession>
<feature type="domain" description="C2H2-type" evidence="4">
    <location>
        <begin position="113"/>
        <end position="140"/>
    </location>
</feature>
<evidence type="ECO:0000256" key="3">
    <source>
        <dbReference type="SAM" id="Phobius"/>
    </source>
</evidence>
<proteinExistence type="predicted"/>
<comment type="caution">
    <text evidence="5">The sequence shown here is derived from an EMBL/GenBank/DDBJ whole genome shotgun (WGS) entry which is preliminary data.</text>
</comment>
<feature type="transmembrane region" description="Helical" evidence="3">
    <location>
        <begin position="20"/>
        <end position="40"/>
    </location>
</feature>
<feature type="region of interest" description="Disordered" evidence="2">
    <location>
        <begin position="133"/>
        <end position="152"/>
    </location>
</feature>
<protein>
    <submittedName>
        <fullName evidence="5">Jg9567 protein</fullName>
    </submittedName>
</protein>
<dbReference type="PROSITE" id="PS00028">
    <property type="entry name" value="ZINC_FINGER_C2H2_1"/>
    <property type="match status" value="1"/>
</dbReference>
<evidence type="ECO:0000313" key="5">
    <source>
        <dbReference type="EMBL" id="CAH2218315.1"/>
    </source>
</evidence>
<evidence type="ECO:0000256" key="2">
    <source>
        <dbReference type="SAM" id="MobiDB-lite"/>
    </source>
</evidence>
<dbReference type="OrthoDB" id="410404at2759"/>
<keyword evidence="1" id="KW-0863">Zinc-finger</keyword>
<dbReference type="InterPro" id="IPR013087">
    <property type="entry name" value="Znf_C2H2_type"/>
</dbReference>
<dbReference type="Proteomes" id="UP000838756">
    <property type="component" value="Unassembled WGS sequence"/>
</dbReference>
<reference evidence="5" key="1">
    <citation type="submission" date="2022-03" db="EMBL/GenBank/DDBJ databases">
        <authorList>
            <person name="Lindestad O."/>
        </authorList>
    </citation>
    <scope>NUCLEOTIDE SEQUENCE</scope>
</reference>
<dbReference type="GO" id="GO:0008270">
    <property type="term" value="F:zinc ion binding"/>
    <property type="evidence" value="ECO:0007669"/>
    <property type="project" value="UniProtKB-KW"/>
</dbReference>
<name>A0A8S4QXU9_9NEOP</name>
<sequence>MGSKVFYFSDRYLKRPRHSYLLPITISFFSYSICKGGQLLRYEAVLKRHMKQCSIVPARWETFTKDRSHWRRLVNTNVTIFELRRFKELDAKRDELKARPPAAVSYNYIAGVLTCSECSRTFGTKSGYASHLRAHKRRSKPESETVAVTEYG</sequence>
<organism evidence="5 6">
    <name type="scientific">Pararge aegeria aegeria</name>
    <dbReference type="NCBI Taxonomy" id="348720"/>
    <lineage>
        <taxon>Eukaryota</taxon>
        <taxon>Metazoa</taxon>
        <taxon>Ecdysozoa</taxon>
        <taxon>Arthropoda</taxon>
        <taxon>Hexapoda</taxon>
        <taxon>Insecta</taxon>
        <taxon>Pterygota</taxon>
        <taxon>Neoptera</taxon>
        <taxon>Endopterygota</taxon>
        <taxon>Lepidoptera</taxon>
        <taxon>Glossata</taxon>
        <taxon>Ditrysia</taxon>
        <taxon>Papilionoidea</taxon>
        <taxon>Nymphalidae</taxon>
        <taxon>Satyrinae</taxon>
        <taxon>Satyrini</taxon>
        <taxon>Parargina</taxon>
        <taxon>Pararge</taxon>
    </lineage>
</organism>
<dbReference type="AlphaFoldDB" id="A0A8S4QXU9"/>
<evidence type="ECO:0000313" key="6">
    <source>
        <dbReference type="Proteomes" id="UP000838756"/>
    </source>
</evidence>
<keyword evidence="6" id="KW-1185">Reference proteome</keyword>
<keyword evidence="1" id="KW-0862">Zinc</keyword>
<keyword evidence="1" id="KW-0479">Metal-binding</keyword>
<gene>
    <name evidence="5" type="primary">jg9567</name>
    <name evidence="5" type="ORF">PAEG_LOCUS6152</name>
</gene>
<keyword evidence="3" id="KW-0812">Transmembrane</keyword>
<evidence type="ECO:0000256" key="1">
    <source>
        <dbReference type="PROSITE-ProRule" id="PRU00042"/>
    </source>
</evidence>
<keyword evidence="3" id="KW-0472">Membrane</keyword>
<keyword evidence="3" id="KW-1133">Transmembrane helix</keyword>
<dbReference type="EMBL" id="CAKXAJ010019388">
    <property type="protein sequence ID" value="CAH2218315.1"/>
    <property type="molecule type" value="Genomic_DNA"/>
</dbReference>